<keyword evidence="4 5" id="KW-0732">Signal</keyword>
<dbReference type="CDD" id="cd00916">
    <property type="entry name" value="Npc2_like"/>
    <property type="match status" value="1"/>
</dbReference>
<dbReference type="InterPro" id="IPR033916">
    <property type="entry name" value="ML_Npc2-like"/>
</dbReference>
<evidence type="ECO:0000256" key="3">
    <source>
        <dbReference type="ARBA" id="ARBA00022525"/>
    </source>
</evidence>
<accession>A0A034WVL2</accession>
<evidence type="ECO:0000256" key="4">
    <source>
        <dbReference type="ARBA" id="ARBA00022729"/>
    </source>
</evidence>
<evidence type="ECO:0000256" key="1">
    <source>
        <dbReference type="ARBA" id="ARBA00004613"/>
    </source>
</evidence>
<protein>
    <submittedName>
        <fullName evidence="7">Protein NPC2-like protein</fullName>
    </submittedName>
</protein>
<evidence type="ECO:0000256" key="5">
    <source>
        <dbReference type="SAM" id="SignalP"/>
    </source>
</evidence>
<name>A0A034WVL2_BACDO</name>
<dbReference type="SUPFAM" id="SSF81296">
    <property type="entry name" value="E set domains"/>
    <property type="match status" value="1"/>
</dbReference>
<dbReference type="SMART" id="SM00737">
    <property type="entry name" value="ML"/>
    <property type="match status" value="1"/>
</dbReference>
<feature type="chain" id="PRO_5001558122" evidence="5">
    <location>
        <begin position="18"/>
        <end position="162"/>
    </location>
</feature>
<dbReference type="AlphaFoldDB" id="A0A034WVL2"/>
<organism evidence="7">
    <name type="scientific">Bactrocera dorsalis</name>
    <name type="common">Oriental fruit fly</name>
    <name type="synonym">Dacus dorsalis</name>
    <dbReference type="NCBI Taxonomy" id="27457"/>
    <lineage>
        <taxon>Eukaryota</taxon>
        <taxon>Metazoa</taxon>
        <taxon>Ecdysozoa</taxon>
        <taxon>Arthropoda</taxon>
        <taxon>Hexapoda</taxon>
        <taxon>Insecta</taxon>
        <taxon>Pterygota</taxon>
        <taxon>Neoptera</taxon>
        <taxon>Endopterygota</taxon>
        <taxon>Diptera</taxon>
        <taxon>Brachycera</taxon>
        <taxon>Muscomorpha</taxon>
        <taxon>Tephritoidea</taxon>
        <taxon>Tephritidae</taxon>
        <taxon>Bactrocera</taxon>
        <taxon>Bactrocera</taxon>
    </lineage>
</organism>
<dbReference type="EMBL" id="GAKP01000727">
    <property type="protein sequence ID" value="JAC58225.1"/>
    <property type="molecule type" value="Transcribed_RNA"/>
</dbReference>
<dbReference type="Pfam" id="PF02221">
    <property type="entry name" value="E1_DerP2_DerF2"/>
    <property type="match status" value="1"/>
</dbReference>
<gene>
    <name evidence="7" type="primary">NPC2</name>
</gene>
<dbReference type="Gene3D" id="2.60.40.770">
    <property type="match status" value="1"/>
</dbReference>
<sequence length="162" mass="18254">MWKKLILLGSILANVSATQVQKCSDNKPFPLAVRVLNCEIPPCDVIKGNVMIFEIDFYVMKYVTKLTTLVKATTLGITVPYELPDDVRDVCSNLMHEAYCPLYATEDVTYLFTFPIGNYPEISVKVEIYLVDQDQEVATCFVCNIKVKKGSASNSTIYEVDY</sequence>
<dbReference type="FunFam" id="2.60.40.770:FF:000001">
    <property type="entry name" value="NPC intracellular cholesterol transporter 2"/>
    <property type="match status" value="1"/>
</dbReference>
<dbReference type="OrthoDB" id="6489092at2759"/>
<proteinExistence type="inferred from homology"/>
<evidence type="ECO:0000256" key="2">
    <source>
        <dbReference type="ARBA" id="ARBA00006370"/>
    </source>
</evidence>
<feature type="domain" description="MD-2-related lipid-recognition" evidence="6">
    <location>
        <begin position="20"/>
        <end position="145"/>
    </location>
</feature>
<dbReference type="InterPro" id="IPR003172">
    <property type="entry name" value="ML_dom"/>
</dbReference>
<comment type="similarity">
    <text evidence="2">Belongs to the NPC2 family.</text>
</comment>
<comment type="subcellular location">
    <subcellularLocation>
        <location evidence="1">Secreted</location>
    </subcellularLocation>
</comment>
<dbReference type="InterPro" id="IPR014756">
    <property type="entry name" value="Ig_E-set"/>
</dbReference>
<keyword evidence="3" id="KW-0964">Secreted</keyword>
<reference evidence="7" key="1">
    <citation type="journal article" date="2014" name="BMC Genomics">
        <title>Characterizing the developmental transcriptome of the oriental fruit fly, Bactrocera dorsalis (Diptera: Tephritidae) through comparative genomic analysis with Drosophila melanogaster utilizing modENCODE datasets.</title>
        <authorList>
            <person name="Geib S.M."/>
            <person name="Calla B."/>
            <person name="Hall B."/>
            <person name="Hou S."/>
            <person name="Manoukis N.C."/>
        </authorList>
    </citation>
    <scope>NUCLEOTIDE SEQUENCE</scope>
    <source>
        <strain evidence="7">Punador</strain>
    </source>
</reference>
<evidence type="ECO:0000313" key="7">
    <source>
        <dbReference type="EMBL" id="JAC58225.1"/>
    </source>
</evidence>
<evidence type="ECO:0000259" key="6">
    <source>
        <dbReference type="SMART" id="SM00737"/>
    </source>
</evidence>
<dbReference type="GO" id="GO:0032367">
    <property type="term" value="P:intracellular cholesterol transport"/>
    <property type="evidence" value="ECO:0007669"/>
    <property type="project" value="InterPro"/>
</dbReference>
<feature type="signal peptide" evidence="5">
    <location>
        <begin position="1"/>
        <end position="17"/>
    </location>
</feature>
<dbReference type="GO" id="GO:0005576">
    <property type="term" value="C:extracellular region"/>
    <property type="evidence" value="ECO:0007669"/>
    <property type="project" value="UniProtKB-SubCell"/>
</dbReference>